<accession>A0ABN1MFG6</accession>
<sequence length="375" mass="42802">MHSTKDFFNQLNTHYLKKLPFVVYRKPNDNIIKAFLQTDTALLYTSEYQEQGFVFSPFSSLKRTVLFSTHKCTLLETSANQFNFTKSSPTQSPTFKIGEKEDHIARVQNAIDTIKNSSLKKVVISRVQELPLSGHDPLEVMQRMVDRYASAFAYCWYHPKVGLWLGATPETFFRLTGKQIETMSLAGTIDLQKNDTRSWRNKELEEQQIVTDYIIEKLNIAGVEKVTGTPAESHQAGNLLHLKSKITGRLDNSHLKNIVDVLHPTPAVCGFPTKIAQQFIYEHEGYDREFYTGFLGELNLTSSKPRSDRRQNIENQVYRSVKTTTDLFVNLRCMQWRDLTAYVYVGGGITALSDAEAEWEETLSKSATMADVMVK</sequence>
<feature type="domain" description="Chorismate-utilising enzyme C-terminal" evidence="1">
    <location>
        <begin position="100"/>
        <end position="300"/>
    </location>
</feature>
<evidence type="ECO:0000313" key="3">
    <source>
        <dbReference type="Proteomes" id="UP001500507"/>
    </source>
</evidence>
<name>A0ABN1MFG6_9FLAO</name>
<dbReference type="InterPro" id="IPR015890">
    <property type="entry name" value="Chorismate_C"/>
</dbReference>
<proteinExistence type="predicted"/>
<protein>
    <submittedName>
        <fullName evidence="2">Chorismate-binding protein</fullName>
    </submittedName>
</protein>
<evidence type="ECO:0000259" key="1">
    <source>
        <dbReference type="Pfam" id="PF00425"/>
    </source>
</evidence>
<dbReference type="Pfam" id="PF00425">
    <property type="entry name" value="Chorismate_bind"/>
    <property type="match status" value="2"/>
</dbReference>
<gene>
    <name evidence="2" type="ORF">GCM10009117_10300</name>
</gene>
<organism evidence="2 3">
    <name type="scientific">Gangjinia marincola</name>
    <dbReference type="NCBI Taxonomy" id="578463"/>
    <lineage>
        <taxon>Bacteria</taxon>
        <taxon>Pseudomonadati</taxon>
        <taxon>Bacteroidota</taxon>
        <taxon>Flavobacteriia</taxon>
        <taxon>Flavobacteriales</taxon>
        <taxon>Flavobacteriaceae</taxon>
        <taxon>Gangjinia</taxon>
    </lineage>
</organism>
<reference evidence="2 3" key="1">
    <citation type="journal article" date="2019" name="Int. J. Syst. Evol. Microbiol.">
        <title>The Global Catalogue of Microorganisms (GCM) 10K type strain sequencing project: providing services to taxonomists for standard genome sequencing and annotation.</title>
        <authorList>
            <consortium name="The Broad Institute Genomics Platform"/>
            <consortium name="The Broad Institute Genome Sequencing Center for Infectious Disease"/>
            <person name="Wu L."/>
            <person name="Ma J."/>
        </authorList>
    </citation>
    <scope>NUCLEOTIDE SEQUENCE [LARGE SCALE GENOMIC DNA]</scope>
    <source>
        <strain evidence="2 3">JCM 16082</strain>
    </source>
</reference>
<keyword evidence="3" id="KW-1185">Reference proteome</keyword>
<comment type="caution">
    <text evidence="2">The sequence shown here is derived from an EMBL/GenBank/DDBJ whole genome shotgun (WGS) entry which is preliminary data.</text>
</comment>
<dbReference type="Gene3D" id="3.60.120.10">
    <property type="entry name" value="Anthranilate synthase"/>
    <property type="match status" value="1"/>
</dbReference>
<dbReference type="PANTHER" id="PTHR42839">
    <property type="entry name" value="ISOCHORISMATE SYNTHASE ENTC"/>
    <property type="match status" value="1"/>
</dbReference>
<dbReference type="SUPFAM" id="SSF56322">
    <property type="entry name" value="ADC synthase"/>
    <property type="match status" value="1"/>
</dbReference>
<dbReference type="PANTHER" id="PTHR42839:SF2">
    <property type="entry name" value="ISOCHORISMATE SYNTHASE ENTC"/>
    <property type="match status" value="1"/>
</dbReference>
<dbReference type="InterPro" id="IPR005801">
    <property type="entry name" value="ADC_synthase"/>
</dbReference>
<dbReference type="RefSeq" id="WP_343764700.1">
    <property type="nucleotide sequence ID" value="NZ_BAAAFG010000012.1"/>
</dbReference>
<dbReference type="EMBL" id="BAAAFG010000012">
    <property type="protein sequence ID" value="GAA0871884.1"/>
    <property type="molecule type" value="Genomic_DNA"/>
</dbReference>
<evidence type="ECO:0000313" key="2">
    <source>
        <dbReference type="EMBL" id="GAA0871884.1"/>
    </source>
</evidence>
<feature type="domain" description="Chorismate-utilising enzyme C-terminal" evidence="1">
    <location>
        <begin position="320"/>
        <end position="365"/>
    </location>
</feature>
<dbReference type="Proteomes" id="UP001500507">
    <property type="component" value="Unassembled WGS sequence"/>
</dbReference>